<dbReference type="Gene3D" id="3.30.70.330">
    <property type="match status" value="1"/>
</dbReference>
<dbReference type="PANTHER" id="PTHR47640">
    <property type="entry name" value="TRNA SELENOCYSTEINE 1-ASSOCIATED PROTEIN 1-RELATED-RELATED"/>
    <property type="match status" value="1"/>
</dbReference>
<sequence>MLSAECKTTPIEAFTRSFRSEDNVLQYISEHFHVFVGDLSPEVDNKALKEAFAIHGEVSEAKVIRDSQTQKSKGYGFVSYPSKENAEKAITSMNGYRLGRRAIRTNWATRRSADEAREKLTFEQVHSH</sequence>
<evidence type="ECO:0000259" key="3">
    <source>
        <dbReference type="PROSITE" id="PS50102"/>
    </source>
</evidence>
<keyword evidence="1 2" id="KW-0694">RNA-binding</keyword>
<dbReference type="Pfam" id="PF00076">
    <property type="entry name" value="RRM_1"/>
    <property type="match status" value="1"/>
</dbReference>
<dbReference type="GO" id="GO:0034063">
    <property type="term" value="P:stress granule assembly"/>
    <property type="evidence" value="ECO:0007669"/>
    <property type="project" value="TreeGrafter"/>
</dbReference>
<dbReference type="SUPFAM" id="SSF54928">
    <property type="entry name" value="RNA-binding domain, RBD"/>
    <property type="match status" value="1"/>
</dbReference>
<dbReference type="Proteomes" id="UP000270094">
    <property type="component" value="Unassembled WGS sequence"/>
</dbReference>
<feature type="domain" description="RRM" evidence="3">
    <location>
        <begin position="32"/>
        <end position="110"/>
    </location>
</feature>
<dbReference type="GO" id="GO:0043488">
    <property type="term" value="P:regulation of mRNA stability"/>
    <property type="evidence" value="ECO:0007669"/>
    <property type="project" value="TreeGrafter"/>
</dbReference>
<accession>A0A3P7K2Y2</accession>
<evidence type="ECO:0000256" key="1">
    <source>
        <dbReference type="ARBA" id="ARBA00022884"/>
    </source>
</evidence>
<dbReference type="GO" id="GO:0003729">
    <property type="term" value="F:mRNA binding"/>
    <property type="evidence" value="ECO:0007669"/>
    <property type="project" value="InterPro"/>
</dbReference>
<keyword evidence="5" id="KW-1185">Reference proteome</keyword>
<gene>
    <name evidence="4" type="ORF">SVUK_LOCUS20682</name>
</gene>
<dbReference type="OrthoDB" id="439808at2759"/>
<dbReference type="EMBL" id="UYYB01143789">
    <property type="protein sequence ID" value="VDM85684.1"/>
    <property type="molecule type" value="Genomic_DNA"/>
</dbReference>
<dbReference type="PANTHER" id="PTHR47640:SF5">
    <property type="entry name" value="RRM DOMAIN-CONTAINING PROTEIN"/>
    <property type="match status" value="1"/>
</dbReference>
<protein>
    <recommendedName>
        <fullName evidence="3">RRM domain-containing protein</fullName>
    </recommendedName>
</protein>
<dbReference type="PROSITE" id="PS50102">
    <property type="entry name" value="RRM"/>
    <property type="match status" value="1"/>
</dbReference>
<dbReference type="SMART" id="SM00360">
    <property type="entry name" value="RRM"/>
    <property type="match status" value="1"/>
</dbReference>
<proteinExistence type="predicted"/>
<dbReference type="InterPro" id="IPR000504">
    <property type="entry name" value="RRM_dom"/>
</dbReference>
<dbReference type="InterPro" id="IPR050825">
    <property type="entry name" value="RBM42_RBP45_47-like"/>
</dbReference>
<evidence type="ECO:0000313" key="5">
    <source>
        <dbReference type="Proteomes" id="UP000270094"/>
    </source>
</evidence>
<dbReference type="GO" id="GO:0010494">
    <property type="term" value="C:cytoplasmic stress granule"/>
    <property type="evidence" value="ECO:0007669"/>
    <property type="project" value="TreeGrafter"/>
</dbReference>
<reference evidence="4 5" key="1">
    <citation type="submission" date="2018-11" db="EMBL/GenBank/DDBJ databases">
        <authorList>
            <consortium name="Pathogen Informatics"/>
        </authorList>
    </citation>
    <scope>NUCLEOTIDE SEQUENCE [LARGE SCALE GENOMIC DNA]</scope>
</reference>
<evidence type="ECO:0000313" key="4">
    <source>
        <dbReference type="EMBL" id="VDM85684.1"/>
    </source>
</evidence>
<dbReference type="AlphaFoldDB" id="A0A3P7K2Y2"/>
<dbReference type="InterPro" id="IPR012677">
    <property type="entry name" value="Nucleotide-bd_a/b_plait_sf"/>
</dbReference>
<dbReference type="InterPro" id="IPR035979">
    <property type="entry name" value="RBD_domain_sf"/>
</dbReference>
<evidence type="ECO:0000256" key="2">
    <source>
        <dbReference type="PROSITE-ProRule" id="PRU00176"/>
    </source>
</evidence>
<name>A0A3P7K2Y2_STRVU</name>
<organism evidence="4 5">
    <name type="scientific">Strongylus vulgaris</name>
    <name type="common">Blood worm</name>
    <dbReference type="NCBI Taxonomy" id="40348"/>
    <lineage>
        <taxon>Eukaryota</taxon>
        <taxon>Metazoa</taxon>
        <taxon>Ecdysozoa</taxon>
        <taxon>Nematoda</taxon>
        <taxon>Chromadorea</taxon>
        <taxon>Rhabditida</taxon>
        <taxon>Rhabditina</taxon>
        <taxon>Rhabditomorpha</taxon>
        <taxon>Strongyloidea</taxon>
        <taxon>Strongylidae</taxon>
        <taxon>Strongylus</taxon>
    </lineage>
</organism>
<dbReference type="GO" id="GO:0000184">
    <property type="term" value="P:nuclear-transcribed mRNA catabolic process, nonsense-mediated decay"/>
    <property type="evidence" value="ECO:0007669"/>
    <property type="project" value="TreeGrafter"/>
</dbReference>